<evidence type="ECO:0000313" key="3">
    <source>
        <dbReference type="Proteomes" id="UP001526143"/>
    </source>
</evidence>
<evidence type="ECO:0000256" key="1">
    <source>
        <dbReference type="SAM" id="SignalP"/>
    </source>
</evidence>
<dbReference type="Gene3D" id="1.20.120.1490">
    <property type="match status" value="1"/>
</dbReference>
<dbReference type="RefSeq" id="WP_263744654.1">
    <property type="nucleotide sequence ID" value="NZ_JAOWRF010000095.1"/>
</dbReference>
<dbReference type="EMBL" id="JAOWRF010000095">
    <property type="protein sequence ID" value="MCV3213147.1"/>
    <property type="molecule type" value="Genomic_DNA"/>
</dbReference>
<evidence type="ECO:0000313" key="2">
    <source>
        <dbReference type="EMBL" id="MCV3213147.1"/>
    </source>
</evidence>
<dbReference type="Proteomes" id="UP001526143">
    <property type="component" value="Unassembled WGS sequence"/>
</dbReference>
<comment type="caution">
    <text evidence="2">The sequence shown here is derived from an EMBL/GenBank/DDBJ whole genome shotgun (WGS) entry which is preliminary data.</text>
</comment>
<organism evidence="2 3">
    <name type="scientific">Plectonema radiosum NIES-515</name>
    <dbReference type="NCBI Taxonomy" id="2986073"/>
    <lineage>
        <taxon>Bacteria</taxon>
        <taxon>Bacillati</taxon>
        <taxon>Cyanobacteriota</taxon>
        <taxon>Cyanophyceae</taxon>
        <taxon>Oscillatoriophycideae</taxon>
        <taxon>Oscillatoriales</taxon>
        <taxon>Microcoleaceae</taxon>
        <taxon>Plectonema</taxon>
    </lineage>
</organism>
<proteinExistence type="predicted"/>
<keyword evidence="3" id="KW-1185">Reference proteome</keyword>
<keyword evidence="1" id="KW-0732">Signal</keyword>
<feature type="chain" id="PRO_5045170635" description="P pilus assembly/Cpx signaling pathway, periplasmic inhibitor/zinc-resistance associated protein" evidence="1">
    <location>
        <begin position="24"/>
        <end position="159"/>
    </location>
</feature>
<name>A0ABT3AVJ4_9CYAN</name>
<protein>
    <recommendedName>
        <fullName evidence="4">P pilus assembly/Cpx signaling pathway, periplasmic inhibitor/zinc-resistance associated protein</fullName>
    </recommendedName>
</protein>
<reference evidence="2 3" key="1">
    <citation type="submission" date="2022-10" db="EMBL/GenBank/DDBJ databases">
        <title>Identification of biosynthetic pathway for the production of the potent trypsin inhibitor radiosumin.</title>
        <authorList>
            <person name="Fewer D.P."/>
            <person name="Delbaje E."/>
            <person name="Ouyang X."/>
            <person name="Agostino P.D."/>
            <person name="Wahlsten M."/>
            <person name="Jokela J."/>
            <person name="Permi P."/>
            <person name="Haapaniemi E."/>
            <person name="Koistinen H."/>
        </authorList>
    </citation>
    <scope>NUCLEOTIDE SEQUENCE [LARGE SCALE GENOMIC DNA]</scope>
    <source>
        <strain evidence="2 3">NIES-515</strain>
    </source>
</reference>
<gene>
    <name evidence="2" type="ORF">OGM63_06345</name>
</gene>
<sequence length="159" mass="17478">MKFKNLSLIAGALTKCAPSCALALSLTAVPFSVKAEISKSAPIQLAQNPPAKPPAQRGIKLTPEQQTEFRKIDNGIRDQVKKLMTPQQLQQIQTAIDSGKSQREAFGAINFTPEQQAELQKIFITSQQQREALLTTDQKAQLARLRQQNSVPTTSVPKK</sequence>
<accession>A0ABT3AVJ4</accession>
<evidence type="ECO:0008006" key="4">
    <source>
        <dbReference type="Google" id="ProtNLM"/>
    </source>
</evidence>
<feature type="signal peptide" evidence="1">
    <location>
        <begin position="1"/>
        <end position="23"/>
    </location>
</feature>